<keyword evidence="5" id="KW-0808">Transferase</keyword>
<comment type="caution">
    <text evidence="13">The sequence shown here is derived from an EMBL/GenBank/DDBJ whole genome shotgun (WGS) entry which is preliminary data.</text>
</comment>
<dbReference type="CDD" id="cd00130">
    <property type="entry name" value="PAS"/>
    <property type="match status" value="1"/>
</dbReference>
<feature type="coiled-coil region" evidence="8">
    <location>
        <begin position="184"/>
        <end position="211"/>
    </location>
</feature>
<dbReference type="SUPFAM" id="SSF55874">
    <property type="entry name" value="ATPase domain of HSP90 chaperone/DNA topoisomerase II/histidine kinase"/>
    <property type="match status" value="1"/>
</dbReference>
<dbReference type="PROSITE" id="PS50112">
    <property type="entry name" value="PAS"/>
    <property type="match status" value="1"/>
</dbReference>
<keyword evidence="9" id="KW-0472">Membrane</keyword>
<accession>A0ABT2GAW7</accession>
<dbReference type="InterPro" id="IPR000700">
    <property type="entry name" value="PAS-assoc_C"/>
</dbReference>
<dbReference type="Gene3D" id="3.30.450.20">
    <property type="entry name" value="PAS domain"/>
    <property type="match status" value="1"/>
</dbReference>
<dbReference type="InterPro" id="IPR001610">
    <property type="entry name" value="PAC"/>
</dbReference>
<keyword evidence="9" id="KW-0812">Transmembrane</keyword>
<dbReference type="SMART" id="SM00086">
    <property type="entry name" value="PAC"/>
    <property type="match status" value="1"/>
</dbReference>
<name>A0ABT2GAW7_9MICO</name>
<dbReference type="SMART" id="SM00387">
    <property type="entry name" value="HATPase_c"/>
    <property type="match status" value="1"/>
</dbReference>
<evidence type="ECO:0000256" key="1">
    <source>
        <dbReference type="ARBA" id="ARBA00000085"/>
    </source>
</evidence>
<keyword evidence="7" id="KW-0902">Two-component regulatory system</keyword>
<feature type="transmembrane region" description="Helical" evidence="9">
    <location>
        <begin position="160"/>
        <end position="181"/>
    </location>
</feature>
<keyword evidence="4" id="KW-0597">Phosphoprotein</keyword>
<evidence type="ECO:0000256" key="5">
    <source>
        <dbReference type="ARBA" id="ARBA00022679"/>
    </source>
</evidence>
<dbReference type="GO" id="GO:0016301">
    <property type="term" value="F:kinase activity"/>
    <property type="evidence" value="ECO:0007669"/>
    <property type="project" value="UniProtKB-KW"/>
</dbReference>
<dbReference type="EMBL" id="JANTEZ010000001">
    <property type="protein sequence ID" value="MCS5713338.1"/>
    <property type="molecule type" value="Genomic_DNA"/>
</dbReference>
<dbReference type="CDD" id="cd00075">
    <property type="entry name" value="HATPase"/>
    <property type="match status" value="1"/>
</dbReference>
<feature type="domain" description="PAS" evidence="11">
    <location>
        <begin position="238"/>
        <end position="274"/>
    </location>
</feature>
<dbReference type="PRINTS" id="PR00344">
    <property type="entry name" value="BCTRLSENSOR"/>
</dbReference>
<evidence type="ECO:0000313" key="14">
    <source>
        <dbReference type="Proteomes" id="UP001165580"/>
    </source>
</evidence>
<dbReference type="PANTHER" id="PTHR43711:SF1">
    <property type="entry name" value="HISTIDINE KINASE 1"/>
    <property type="match status" value="1"/>
</dbReference>
<keyword evidence="14" id="KW-1185">Reference proteome</keyword>
<dbReference type="SUPFAM" id="SSF55785">
    <property type="entry name" value="PYP-like sensor domain (PAS domain)"/>
    <property type="match status" value="1"/>
</dbReference>
<dbReference type="InterPro" id="IPR003661">
    <property type="entry name" value="HisK_dim/P_dom"/>
</dbReference>
<keyword evidence="8" id="KW-0175">Coiled coil</keyword>
<dbReference type="Gene3D" id="3.30.565.10">
    <property type="entry name" value="Histidine kinase-like ATPase, C-terminal domain"/>
    <property type="match status" value="1"/>
</dbReference>
<dbReference type="SMART" id="SM00388">
    <property type="entry name" value="HisKA"/>
    <property type="match status" value="1"/>
</dbReference>
<evidence type="ECO:0000256" key="2">
    <source>
        <dbReference type="ARBA" id="ARBA00004236"/>
    </source>
</evidence>
<comment type="subcellular location">
    <subcellularLocation>
        <location evidence="2">Cell membrane</location>
    </subcellularLocation>
</comment>
<evidence type="ECO:0000256" key="3">
    <source>
        <dbReference type="ARBA" id="ARBA00012438"/>
    </source>
</evidence>
<protein>
    <recommendedName>
        <fullName evidence="3">histidine kinase</fullName>
        <ecNumber evidence="3">2.7.13.3</ecNumber>
    </recommendedName>
</protein>
<dbReference type="InterPro" id="IPR005467">
    <property type="entry name" value="His_kinase_dom"/>
</dbReference>
<dbReference type="InterPro" id="IPR000014">
    <property type="entry name" value="PAS"/>
</dbReference>
<evidence type="ECO:0000256" key="9">
    <source>
        <dbReference type="SAM" id="Phobius"/>
    </source>
</evidence>
<sequence length="579" mass="61773">MERQRKAATVRVAAASRRHRGGSFGSWSPLLKQVAALVGFVLANLVLLSPVVVEVVPALVIAADALVLAAAAFAFVLPRSTLNPAWELAVPVVTFAAVALLRVGTGGQASPFAALMVIPLVWIASEPGVRSVVIAAVGVVVTICLPFFVGVSAVTSPADAVRLVFTPMAFTIAAVLINQIARVVNRRVQQLEELNAERDRLVETLERANRAARKRELQAINANALLDGVWNDITGHAIIGTDRSGLVTVWNPGAASLLGYTAEEAIARLNITELHRRDELRDFAGLVGTARSGLRDVRDWTYSRKDGTVFPAQVSIAERLDEEGEPAGFVFVATDETDAKEIERLKDEFAGLISHELRTPLSSILGYVELLRSDDDEPLTRQQDKYLGVVERNARRLLQLVGDLLFTAQVDSGGFRVRPVPTDLPTVLRAALESARPVAESAGVELRSDVGEGELRLGVDPVRLGQAVDNILSNAVKFTPRGGSVTVGLESAPDEVRIVVADTGYGIAEHELHRLSERFFRAGTATKNAVQGVGLGLTITKAIVTAHGGRIDISSVLGEGTSIAIALPRASISGSAARR</sequence>
<dbReference type="InterPro" id="IPR036890">
    <property type="entry name" value="HATPase_C_sf"/>
</dbReference>
<dbReference type="PROSITE" id="PS50113">
    <property type="entry name" value="PAC"/>
    <property type="match status" value="1"/>
</dbReference>
<dbReference type="InterPro" id="IPR013767">
    <property type="entry name" value="PAS_fold"/>
</dbReference>
<keyword evidence="6 13" id="KW-0418">Kinase</keyword>
<feature type="transmembrane region" description="Helical" evidence="9">
    <location>
        <begin position="132"/>
        <end position="154"/>
    </location>
</feature>
<dbReference type="PROSITE" id="PS50109">
    <property type="entry name" value="HIS_KIN"/>
    <property type="match status" value="1"/>
</dbReference>
<feature type="domain" description="PAC" evidence="12">
    <location>
        <begin position="296"/>
        <end position="348"/>
    </location>
</feature>
<evidence type="ECO:0000313" key="13">
    <source>
        <dbReference type="EMBL" id="MCS5713338.1"/>
    </source>
</evidence>
<feature type="transmembrane region" description="Helical" evidence="9">
    <location>
        <begin position="59"/>
        <end position="78"/>
    </location>
</feature>
<dbReference type="InterPro" id="IPR003594">
    <property type="entry name" value="HATPase_dom"/>
</dbReference>
<keyword evidence="9" id="KW-1133">Transmembrane helix</keyword>
<feature type="domain" description="Histidine kinase" evidence="10">
    <location>
        <begin position="352"/>
        <end position="571"/>
    </location>
</feature>
<dbReference type="Proteomes" id="UP001165580">
    <property type="component" value="Unassembled WGS sequence"/>
</dbReference>
<dbReference type="Pfam" id="PF00989">
    <property type="entry name" value="PAS"/>
    <property type="match status" value="1"/>
</dbReference>
<evidence type="ECO:0000256" key="8">
    <source>
        <dbReference type="SAM" id="Coils"/>
    </source>
</evidence>
<feature type="transmembrane region" description="Helical" evidence="9">
    <location>
        <begin position="85"/>
        <end position="103"/>
    </location>
</feature>
<dbReference type="PANTHER" id="PTHR43711">
    <property type="entry name" value="TWO-COMPONENT HISTIDINE KINASE"/>
    <property type="match status" value="1"/>
</dbReference>
<dbReference type="NCBIfam" id="TIGR00229">
    <property type="entry name" value="sensory_box"/>
    <property type="match status" value="1"/>
</dbReference>
<dbReference type="InterPro" id="IPR036097">
    <property type="entry name" value="HisK_dim/P_sf"/>
</dbReference>
<dbReference type="CDD" id="cd00082">
    <property type="entry name" value="HisKA"/>
    <property type="match status" value="1"/>
</dbReference>
<organism evidence="13 14">
    <name type="scientific">Herbiconiux gentiana</name>
    <dbReference type="NCBI Taxonomy" id="2970912"/>
    <lineage>
        <taxon>Bacteria</taxon>
        <taxon>Bacillati</taxon>
        <taxon>Actinomycetota</taxon>
        <taxon>Actinomycetes</taxon>
        <taxon>Micrococcales</taxon>
        <taxon>Microbacteriaceae</taxon>
        <taxon>Herbiconiux</taxon>
    </lineage>
</organism>
<dbReference type="InterPro" id="IPR035965">
    <property type="entry name" value="PAS-like_dom_sf"/>
</dbReference>
<evidence type="ECO:0000259" key="12">
    <source>
        <dbReference type="PROSITE" id="PS50113"/>
    </source>
</evidence>
<evidence type="ECO:0000259" key="11">
    <source>
        <dbReference type="PROSITE" id="PS50112"/>
    </source>
</evidence>
<dbReference type="InterPro" id="IPR050736">
    <property type="entry name" value="Sensor_HK_Regulatory"/>
</dbReference>
<reference evidence="13" key="1">
    <citation type="submission" date="2022-08" db="EMBL/GenBank/DDBJ databases">
        <authorList>
            <person name="Deng Y."/>
            <person name="Han X.-F."/>
            <person name="Zhang Y.-Q."/>
        </authorList>
    </citation>
    <scope>NUCLEOTIDE SEQUENCE</scope>
    <source>
        <strain evidence="13">CPCC 205716</strain>
    </source>
</reference>
<dbReference type="SUPFAM" id="SSF47384">
    <property type="entry name" value="Homodimeric domain of signal transducing histidine kinase"/>
    <property type="match status" value="1"/>
</dbReference>
<proteinExistence type="predicted"/>
<gene>
    <name evidence="13" type="ORF">NVV95_02090</name>
</gene>
<comment type="catalytic activity">
    <reaction evidence="1">
        <text>ATP + protein L-histidine = ADP + protein N-phospho-L-histidine.</text>
        <dbReference type="EC" id="2.7.13.3"/>
    </reaction>
</comment>
<evidence type="ECO:0000256" key="6">
    <source>
        <dbReference type="ARBA" id="ARBA00022777"/>
    </source>
</evidence>
<evidence type="ECO:0000259" key="10">
    <source>
        <dbReference type="PROSITE" id="PS50109"/>
    </source>
</evidence>
<evidence type="ECO:0000256" key="7">
    <source>
        <dbReference type="ARBA" id="ARBA00023012"/>
    </source>
</evidence>
<dbReference type="Pfam" id="PF02518">
    <property type="entry name" value="HATPase_c"/>
    <property type="match status" value="1"/>
</dbReference>
<dbReference type="InterPro" id="IPR004358">
    <property type="entry name" value="Sig_transdc_His_kin-like_C"/>
</dbReference>
<evidence type="ECO:0000256" key="4">
    <source>
        <dbReference type="ARBA" id="ARBA00022553"/>
    </source>
</evidence>
<dbReference type="RefSeq" id="WP_259484879.1">
    <property type="nucleotide sequence ID" value="NZ_JANTEZ010000001.1"/>
</dbReference>
<dbReference type="EC" id="2.7.13.3" evidence="3"/>
<dbReference type="Pfam" id="PF00512">
    <property type="entry name" value="HisKA"/>
    <property type="match status" value="1"/>
</dbReference>
<dbReference type="Gene3D" id="1.10.287.130">
    <property type="match status" value="1"/>
</dbReference>